<keyword evidence="1" id="KW-0732">Signal</keyword>
<reference evidence="2" key="2">
    <citation type="journal article" date="2021" name="PeerJ">
        <title>Extensive microbial diversity within the chicken gut microbiome revealed by metagenomics and culture.</title>
        <authorList>
            <person name="Gilroy R."/>
            <person name="Ravi A."/>
            <person name="Getino M."/>
            <person name="Pursley I."/>
            <person name="Horton D.L."/>
            <person name="Alikhan N.F."/>
            <person name="Baker D."/>
            <person name="Gharbi K."/>
            <person name="Hall N."/>
            <person name="Watson M."/>
            <person name="Adriaenssens E.M."/>
            <person name="Foster-Nyarko E."/>
            <person name="Jarju S."/>
            <person name="Secka A."/>
            <person name="Antonio M."/>
            <person name="Oren A."/>
            <person name="Chaudhuri R.R."/>
            <person name="La Ragione R."/>
            <person name="Hildebrand F."/>
            <person name="Pallen M.J."/>
        </authorList>
    </citation>
    <scope>NUCLEOTIDE SEQUENCE</scope>
    <source>
        <strain evidence="2">20514</strain>
    </source>
</reference>
<reference evidence="2" key="1">
    <citation type="submission" date="2020-10" db="EMBL/GenBank/DDBJ databases">
        <authorList>
            <person name="Gilroy R."/>
        </authorList>
    </citation>
    <scope>NUCLEOTIDE SEQUENCE</scope>
    <source>
        <strain evidence="2">20514</strain>
    </source>
</reference>
<feature type="signal peptide" evidence="1">
    <location>
        <begin position="1"/>
        <end position="25"/>
    </location>
</feature>
<evidence type="ECO:0000256" key="1">
    <source>
        <dbReference type="SAM" id="SignalP"/>
    </source>
</evidence>
<dbReference type="AlphaFoldDB" id="A0A9D9EJE2"/>
<accession>A0A9D9EJE2</accession>
<evidence type="ECO:0000313" key="3">
    <source>
        <dbReference type="Proteomes" id="UP000810252"/>
    </source>
</evidence>
<dbReference type="EMBL" id="JADIMQ010000003">
    <property type="protein sequence ID" value="MBO8447650.1"/>
    <property type="molecule type" value="Genomic_DNA"/>
</dbReference>
<evidence type="ECO:0000313" key="2">
    <source>
        <dbReference type="EMBL" id="MBO8447650.1"/>
    </source>
</evidence>
<comment type="caution">
    <text evidence="2">The sequence shown here is derived from an EMBL/GenBank/DDBJ whole genome shotgun (WGS) entry which is preliminary data.</text>
</comment>
<protein>
    <submittedName>
        <fullName evidence="2">Conjugal transfer protein TraO</fullName>
    </submittedName>
</protein>
<name>A0A9D9EJE2_9BACT</name>
<sequence length="199" mass="21833">MTIHKKGTAGAVAAALLLICAGTEAAAQRTSYKSTIIGISQKVTASSLPSGGLEIYGGQYLMDSYWTVGASVTDWNQKISTASGPDTQECFDHIMWNVNGGWMYRLAGTYNRVFSLYIGGKAFLGCNHYEVFRDLPQELEADIPEREFIYGIEPGLDMEIYVTRWLAFSIGIQSPLTFGSSLRSDLWHLTGSIGIKLNL</sequence>
<dbReference type="Proteomes" id="UP000810252">
    <property type="component" value="Unassembled WGS sequence"/>
</dbReference>
<dbReference type="InterPro" id="IPR018899">
    <property type="entry name" value="Conjug_transposon_Tra0"/>
</dbReference>
<organism evidence="2 3">
    <name type="scientific">Candidatus Cryptobacteroides merdigallinarum</name>
    <dbReference type="NCBI Taxonomy" id="2840770"/>
    <lineage>
        <taxon>Bacteria</taxon>
        <taxon>Pseudomonadati</taxon>
        <taxon>Bacteroidota</taxon>
        <taxon>Bacteroidia</taxon>
        <taxon>Bacteroidales</taxon>
        <taxon>Candidatus Cryptobacteroides</taxon>
    </lineage>
</organism>
<gene>
    <name evidence="2" type="ORF">IAC29_00070</name>
</gene>
<dbReference type="Pfam" id="PF10626">
    <property type="entry name" value="TraO"/>
    <property type="match status" value="1"/>
</dbReference>
<feature type="chain" id="PRO_5039490508" evidence="1">
    <location>
        <begin position="26"/>
        <end position="199"/>
    </location>
</feature>
<proteinExistence type="predicted"/>